<evidence type="ECO:0000313" key="19">
    <source>
        <dbReference type="Proteomes" id="UP000000329"/>
    </source>
</evidence>
<dbReference type="InterPro" id="IPR039426">
    <property type="entry name" value="TonB-dep_rcpt-like"/>
</dbReference>
<feature type="domain" description="TonB-dependent receptor-like beta-barrel" evidence="16">
    <location>
        <begin position="292"/>
        <end position="667"/>
    </location>
</feature>
<keyword evidence="7" id="KW-0408">Iron</keyword>
<dbReference type="Pfam" id="PF00593">
    <property type="entry name" value="TonB_dep_Rec_b-barrel"/>
    <property type="match status" value="1"/>
</dbReference>
<dbReference type="InterPro" id="IPR012910">
    <property type="entry name" value="Plug_dom"/>
</dbReference>
<keyword evidence="4 13" id="KW-1134">Transmembrane beta strand</keyword>
<dbReference type="PANTHER" id="PTHR32552:SF81">
    <property type="entry name" value="TONB-DEPENDENT OUTER MEMBRANE RECEPTOR"/>
    <property type="match status" value="1"/>
</dbReference>
<comment type="similarity">
    <text evidence="2 13 14">Belongs to the TonB-dependent receptor family.</text>
</comment>
<proteinExistence type="inferred from homology"/>
<keyword evidence="9 14" id="KW-0798">TonB box</keyword>
<name>D8IXN3_HERSS</name>
<feature type="domain" description="TonB-dependent receptor plug" evidence="17">
    <location>
        <begin position="55"/>
        <end position="160"/>
    </location>
</feature>
<evidence type="ECO:0000256" key="4">
    <source>
        <dbReference type="ARBA" id="ARBA00022452"/>
    </source>
</evidence>
<dbReference type="PROSITE" id="PS52016">
    <property type="entry name" value="TONB_DEPENDENT_REC_3"/>
    <property type="match status" value="1"/>
</dbReference>
<evidence type="ECO:0000256" key="2">
    <source>
        <dbReference type="ARBA" id="ARBA00009810"/>
    </source>
</evidence>
<dbReference type="GO" id="GO:0015891">
    <property type="term" value="P:siderophore transport"/>
    <property type="evidence" value="ECO:0007669"/>
    <property type="project" value="InterPro"/>
</dbReference>
<evidence type="ECO:0000256" key="8">
    <source>
        <dbReference type="ARBA" id="ARBA00023065"/>
    </source>
</evidence>
<dbReference type="NCBIfam" id="TIGR01783">
    <property type="entry name" value="TonB-siderophor"/>
    <property type="match status" value="1"/>
</dbReference>
<comment type="subcellular location">
    <subcellularLocation>
        <location evidence="1 13">Cell outer membrane</location>
        <topology evidence="1 13">Multi-pass membrane protein</topology>
    </subcellularLocation>
</comment>
<evidence type="ECO:0000256" key="10">
    <source>
        <dbReference type="ARBA" id="ARBA00023136"/>
    </source>
</evidence>
<evidence type="ECO:0000256" key="9">
    <source>
        <dbReference type="ARBA" id="ARBA00023077"/>
    </source>
</evidence>
<keyword evidence="15" id="KW-0732">Signal</keyword>
<keyword evidence="19" id="KW-1185">Reference proteome</keyword>
<keyword evidence="8" id="KW-0406">Ion transport</keyword>
<keyword evidence="10 13" id="KW-0472">Membrane</keyword>
<feature type="signal peptide" evidence="15">
    <location>
        <begin position="1"/>
        <end position="29"/>
    </location>
</feature>
<evidence type="ECO:0000256" key="14">
    <source>
        <dbReference type="RuleBase" id="RU003357"/>
    </source>
</evidence>
<dbReference type="CDD" id="cd01347">
    <property type="entry name" value="ligand_gated_channel"/>
    <property type="match status" value="1"/>
</dbReference>
<evidence type="ECO:0000256" key="6">
    <source>
        <dbReference type="ARBA" id="ARBA00022692"/>
    </source>
</evidence>
<organism evidence="18 19">
    <name type="scientific">Herbaspirillum seropedicae (strain SmR1)</name>
    <dbReference type="NCBI Taxonomy" id="757424"/>
    <lineage>
        <taxon>Bacteria</taxon>
        <taxon>Pseudomonadati</taxon>
        <taxon>Pseudomonadota</taxon>
        <taxon>Betaproteobacteria</taxon>
        <taxon>Burkholderiales</taxon>
        <taxon>Oxalobacteraceae</taxon>
        <taxon>Herbaspirillum</taxon>
    </lineage>
</organism>
<dbReference type="EMBL" id="CP002039">
    <property type="protein sequence ID" value="ADJ64135.1"/>
    <property type="molecule type" value="Genomic_DNA"/>
</dbReference>
<accession>D8IXN3</accession>
<evidence type="ECO:0000256" key="7">
    <source>
        <dbReference type="ARBA" id="ARBA00023004"/>
    </source>
</evidence>
<dbReference type="GO" id="GO:0009279">
    <property type="term" value="C:cell outer membrane"/>
    <property type="evidence" value="ECO:0007669"/>
    <property type="project" value="UniProtKB-SubCell"/>
</dbReference>
<sequence length="703" mass="76369">MHGFASPLLPILHTAIAAACAAWASPVLAQQVGAADERTRLAPVIVTANKREQTLESVNGSVVVLEQPQLDDAQVRNTQDLGRVLPGVQMAGSGSMHYPLISVRGVTSAQDFYNPALTLYVDGVPQMPILVNQSLLDVERVELLKGPQGTLYGKSAEGGVINVTTRQPDNTVRAGLRAGWSSRDGNLLEGTLALPLVKDMLYASVALRHDDAPGDLHNPATGADRQGGVRSRSGMVRLRLAPPGAPWQASLAAGRECARSRQDAYVAFNDIDSRKIYVQSGMPKALTDFSQRRCGDSQSLSAVYDGGPWKLSALAGWQQAETDRSYLFGPYYTAQPEHWRQDMQEIRLASQGQNRAWDGLFGLYRQATGQSRRYRNDLPSFGFNALDTQSHNETESVAAYGDLTWHATAALDLSGGLRFTHDRARTAFGGTALNFATFTQQPFGGASSTSDDSVLGRLSAGFRLDPVWRLYTSLAQGYKPGGYNLAPSSVADARAFSRERATSYEVGARWNGQHVQGSIAAYRIDIKDAQLYQGDTVGYQSLRNVGDSRSTGLEFDLAWSLSRQWTLNASGFVNRARFTRYVASSACTACGSNEVPFAPRHGLKLGLQGDLSSPVGNWRPQLNARYLGAQYFDTANTLRQSSYTLIDAALAWQVRLDTELAFYAHNLTDRAYRTYAFSGGAQLGNFAQVASGRTLGLTLSYTS</sequence>
<evidence type="ECO:0000256" key="13">
    <source>
        <dbReference type="PROSITE-ProRule" id="PRU01360"/>
    </source>
</evidence>
<dbReference type="InterPro" id="IPR010105">
    <property type="entry name" value="TonB_sidphr_rcpt"/>
</dbReference>
<dbReference type="KEGG" id="hse:Hsero_2639"/>
<keyword evidence="3 13" id="KW-0813">Transport</keyword>
<dbReference type="GO" id="GO:0015343">
    <property type="term" value="F:siderophore-iron transmembrane transporter activity"/>
    <property type="evidence" value="ECO:0007669"/>
    <property type="project" value="InterPro"/>
</dbReference>
<dbReference type="GeneID" id="29393677"/>
<feature type="chain" id="PRO_5003115633" evidence="15">
    <location>
        <begin position="30"/>
        <end position="703"/>
    </location>
</feature>
<dbReference type="AlphaFoldDB" id="D8IXN3"/>
<dbReference type="RefSeq" id="WP_013234613.1">
    <property type="nucleotide sequence ID" value="NC_014323.1"/>
</dbReference>
<keyword evidence="5" id="KW-0410">Iron transport</keyword>
<evidence type="ECO:0000259" key="17">
    <source>
        <dbReference type="Pfam" id="PF07715"/>
    </source>
</evidence>
<dbReference type="PANTHER" id="PTHR32552">
    <property type="entry name" value="FERRICHROME IRON RECEPTOR-RELATED"/>
    <property type="match status" value="1"/>
</dbReference>
<evidence type="ECO:0000256" key="12">
    <source>
        <dbReference type="ARBA" id="ARBA00023237"/>
    </source>
</evidence>
<dbReference type="STRING" id="757424.Hsero_2639"/>
<dbReference type="InterPro" id="IPR000531">
    <property type="entry name" value="Beta-barrel_TonB"/>
</dbReference>
<dbReference type="HOGENOM" id="CLU_008287_15_2_4"/>
<evidence type="ECO:0000259" key="16">
    <source>
        <dbReference type="Pfam" id="PF00593"/>
    </source>
</evidence>
<keyword evidence="12 13" id="KW-0998">Cell outer membrane</keyword>
<evidence type="ECO:0000313" key="18">
    <source>
        <dbReference type="EMBL" id="ADJ64135.1"/>
    </source>
</evidence>
<protein>
    <submittedName>
        <fullName evidence="18">Siderophore (Yersiniabactin/pesticin) receptor FyuA protein</fullName>
    </submittedName>
</protein>
<keyword evidence="11 18" id="KW-0675">Receptor</keyword>
<dbReference type="Gene3D" id="2.40.170.20">
    <property type="entry name" value="TonB-dependent receptor, beta-barrel domain"/>
    <property type="match status" value="1"/>
</dbReference>
<dbReference type="SUPFAM" id="SSF56935">
    <property type="entry name" value="Porins"/>
    <property type="match status" value="1"/>
</dbReference>
<dbReference type="Proteomes" id="UP000000329">
    <property type="component" value="Chromosome"/>
</dbReference>
<dbReference type="eggNOG" id="COG4771">
    <property type="taxonomic scope" value="Bacteria"/>
</dbReference>
<dbReference type="InterPro" id="IPR036942">
    <property type="entry name" value="Beta-barrel_TonB_sf"/>
</dbReference>
<evidence type="ECO:0000256" key="11">
    <source>
        <dbReference type="ARBA" id="ARBA00023170"/>
    </source>
</evidence>
<reference evidence="18 19" key="1">
    <citation type="submission" date="2010-04" db="EMBL/GenBank/DDBJ databases">
        <title>The genome of Herbaspirillum seropedicae SmR1, an endophytic, nitrogen-fixing, plant-growth promoting beta-Proteobacteria.</title>
        <authorList>
            <person name="Pedrosa F.O."/>
            <person name="Monteiro R.A."/>
            <person name="Wassem R."/>
            <person name="Cruz L.M."/>
            <person name="Ayub R.A."/>
            <person name="Colauto N.B."/>
            <person name="Fernandez M.A."/>
            <person name="Fungaro M.H.P."/>
            <person name="Grisard E.C."/>
            <person name="Hungria M."/>
            <person name="Madeira H.M.F."/>
            <person name="Nodari R.O."/>
            <person name="Osaku C.A."/>
            <person name="Petzl-Erler M.L."/>
            <person name="Terenzi H."/>
            <person name="Vieira L.G.E."/>
            <person name="Almeida M.I.M."/>
            <person name="Alves L.R."/>
            <person name="Arantes O.M.N."/>
            <person name="Balsanelli E."/>
            <person name="Barcellos F.G."/>
            <person name="Baura V.A."/>
            <person name="Binde D.R."/>
            <person name="Campo R.J."/>
            <person name="Chubatsu L.S."/>
            <person name="Chueire L.M.O."/>
            <person name="Ciferri R.R."/>
            <person name="Correa L.C."/>
            <person name="da Conceicao Silva J.L."/>
            <person name="Dabul A.N.G."/>
            <person name="Dambros B.P."/>
            <person name="Faoro H."/>
            <person name="Favetti A."/>
            <person name="Friedermann G."/>
            <person name="Furlaneto M.C."/>
            <person name="Gasques L.S."/>
            <person name="Gimenes C.C.T."/>
            <person name="Gioppo N.M.R."/>
            <person name="Glienke-Blanco C."/>
            <person name="Godoy L.P."/>
            <person name="Guerra M.P."/>
            <person name="Karp S."/>
            <person name="Kava-Cordeiro V."/>
            <person name="Margarido V.P."/>
            <person name="Mathioni S.M."/>
            <person name="Menck-Soares M.A."/>
            <person name="Murace N.K."/>
            <person name="Nicolas M.F."/>
            <person name="Oliveira C.E.C."/>
            <person name="Pagnan N.A.B."/>
            <person name="Pamphile J.A."/>
            <person name="Patussi E.V."/>
            <person name="Pereira L.F.P."/>
            <person name="Pereira-Ferrari L."/>
            <person name="Pinto F.G.S."/>
            <person name="Precoma C."/>
            <person name="Prioli A.J."/>
            <person name="Prioli S.M.A.P."/>
            <person name="Raittz R.T."/>
            <person name="Ramos H.J.O."/>
            <person name="Ribeiro E.M.S.F."/>
            <person name="Rigo L.U."/>
            <person name="Rocha C.L.M.S.C."/>
            <person name="Rocha S.N."/>
            <person name="Santos K."/>
            <person name="Satori D."/>
            <person name="Silva A.G."/>
            <person name="Simao R.C.G."/>
            <person name="Soares M.A.M."/>
            <person name="Souza E.M."/>
            <person name="Steffens M.B.R."/>
            <person name="Steindel M."/>
            <person name="Tadra-Sfeir M.Z."/>
            <person name="Takahashi E.K."/>
            <person name="Torres R.A."/>
            <person name="Valle J.S."/>
            <person name="Vernal J.I."/>
            <person name="Vilas-Boas L.A."/>
            <person name="Watanabe M.A.E."/>
            <person name="Weiss V.A."/>
            <person name="Yates M.A."/>
            <person name="Souza E.M."/>
        </authorList>
    </citation>
    <scope>NUCLEOTIDE SEQUENCE [LARGE SCALE GENOMIC DNA]</scope>
    <source>
        <strain evidence="18 19">SmR1</strain>
    </source>
</reference>
<dbReference type="Pfam" id="PF07715">
    <property type="entry name" value="Plug"/>
    <property type="match status" value="1"/>
</dbReference>
<keyword evidence="6 13" id="KW-0812">Transmembrane</keyword>
<dbReference type="GO" id="GO:0038023">
    <property type="term" value="F:signaling receptor activity"/>
    <property type="evidence" value="ECO:0007669"/>
    <property type="project" value="InterPro"/>
</dbReference>
<evidence type="ECO:0000256" key="1">
    <source>
        <dbReference type="ARBA" id="ARBA00004571"/>
    </source>
</evidence>
<evidence type="ECO:0000256" key="15">
    <source>
        <dbReference type="SAM" id="SignalP"/>
    </source>
</evidence>
<evidence type="ECO:0000256" key="3">
    <source>
        <dbReference type="ARBA" id="ARBA00022448"/>
    </source>
</evidence>
<evidence type="ECO:0000256" key="5">
    <source>
        <dbReference type="ARBA" id="ARBA00022496"/>
    </source>
</evidence>
<gene>
    <name evidence="18" type="primary">fyuA</name>
    <name evidence="18" type="ordered locus">Hsero_2639</name>
</gene>
<dbReference type="OrthoDB" id="8538693at2"/>